<dbReference type="SUPFAM" id="SSF46689">
    <property type="entry name" value="Homeodomain-like"/>
    <property type="match status" value="1"/>
</dbReference>
<reference evidence="1 2" key="1">
    <citation type="journal article" date="2019" name="Int. J. Syst. Evol. Microbiol.">
        <title>The Global Catalogue of Microorganisms (GCM) 10K type strain sequencing project: providing services to taxonomists for standard genome sequencing and annotation.</title>
        <authorList>
            <consortium name="The Broad Institute Genomics Platform"/>
            <consortium name="The Broad Institute Genome Sequencing Center for Infectious Disease"/>
            <person name="Wu L."/>
            <person name="Ma J."/>
        </authorList>
    </citation>
    <scope>NUCLEOTIDE SEQUENCE [LARGE SCALE GENOMIC DNA]</scope>
    <source>
        <strain evidence="1 2">JCM 1417</strain>
    </source>
</reference>
<evidence type="ECO:0008006" key="3">
    <source>
        <dbReference type="Google" id="ProtNLM"/>
    </source>
</evidence>
<dbReference type="InterPro" id="IPR049739">
    <property type="entry name" value="YraL-like"/>
</dbReference>
<keyword evidence="2" id="KW-1185">Reference proteome</keyword>
<organism evidence="1 2">
    <name type="scientific">Clostridium subterminale</name>
    <dbReference type="NCBI Taxonomy" id="1550"/>
    <lineage>
        <taxon>Bacteria</taxon>
        <taxon>Bacillati</taxon>
        <taxon>Bacillota</taxon>
        <taxon>Clostridia</taxon>
        <taxon>Eubacteriales</taxon>
        <taxon>Clostridiaceae</taxon>
        <taxon>Clostridium</taxon>
    </lineage>
</organism>
<dbReference type="RefSeq" id="WP_343822610.1">
    <property type="nucleotide sequence ID" value="NZ_BAAACI010000001.1"/>
</dbReference>
<gene>
    <name evidence="1" type="ORF">GCM10008908_00790</name>
</gene>
<dbReference type="NCBIfam" id="NF040785">
    <property type="entry name" value="CD3324_fam"/>
    <property type="match status" value="1"/>
</dbReference>
<name>A0ABN1KF16_CLOSU</name>
<protein>
    <recommendedName>
        <fullName evidence="3">Mor transcription activator domain-containing protein</fullName>
    </recommendedName>
</protein>
<dbReference type="InterPro" id="IPR009057">
    <property type="entry name" value="Homeodomain-like_sf"/>
</dbReference>
<sequence>MSVYIYIPMKDNSRSEWGTRNNTREEINIRDHNIYFEYMNGANKNELADKYFLSKKSIDRIILKEKSKKEL</sequence>
<comment type="caution">
    <text evidence="1">The sequence shown here is derived from an EMBL/GenBank/DDBJ whole genome shotgun (WGS) entry which is preliminary data.</text>
</comment>
<dbReference type="Proteomes" id="UP001501047">
    <property type="component" value="Unassembled WGS sequence"/>
</dbReference>
<evidence type="ECO:0000313" key="2">
    <source>
        <dbReference type="Proteomes" id="UP001501047"/>
    </source>
</evidence>
<dbReference type="Gene3D" id="1.10.10.60">
    <property type="entry name" value="Homeodomain-like"/>
    <property type="match status" value="1"/>
</dbReference>
<dbReference type="EMBL" id="BAAACI010000001">
    <property type="protein sequence ID" value="GAA0764942.1"/>
    <property type="molecule type" value="Genomic_DNA"/>
</dbReference>
<evidence type="ECO:0000313" key="1">
    <source>
        <dbReference type="EMBL" id="GAA0764942.1"/>
    </source>
</evidence>
<accession>A0ABN1KF16</accession>
<proteinExistence type="predicted"/>